<dbReference type="RefSeq" id="WP_013524917.1">
    <property type="nucleotide sequence ID" value="NC_014917.1"/>
</dbReference>
<feature type="transmembrane region" description="Helical" evidence="1">
    <location>
        <begin position="112"/>
        <end position="132"/>
    </location>
</feature>
<dbReference type="AlphaFoldDB" id="E8T6Z2"/>
<feature type="transmembrane region" description="Helical" evidence="1">
    <location>
        <begin position="227"/>
        <end position="247"/>
    </location>
</feature>
<proteinExistence type="predicted"/>
<sequence length="307" mass="35428">MHDEEARRIAIEENLEYKKPRNKEEKRFLRIVAHFDDLLFKESLLGEPIREGEKSATLPLKFKLQGEGIFVAFFFHITSLAALLFFLIIEFWVKYSPDSMRVEKLLFESPAYKIVVTVATAAILSAVPVMFIKRYIIYPEGYLFVRVKNFLMGYWLGLTVLLLLSIVRMVIVSLKGEGVMSWLLPRVYDFIQSHFEVFHIGIVAGAVLLFSLGLGLMFLTRKDYINAVGLMLTTAGSILGILAVLLYKYGATPENAQWLIYYLAVFIMNAFSEKIEMATLLIPLLTVFLFKWKVRSLRRKMYEMPYS</sequence>
<geneLocation type="plasmid" evidence="2 3">
    <name>pTHEAM01</name>
</geneLocation>
<name>E8T6Z2_THEA1</name>
<protein>
    <submittedName>
        <fullName evidence="2">Uncharacterized protein</fullName>
    </submittedName>
</protein>
<evidence type="ECO:0000313" key="3">
    <source>
        <dbReference type="Proteomes" id="UP000006362"/>
    </source>
</evidence>
<dbReference type="EMBL" id="CP002445">
    <property type="protein sequence ID" value="ADU97713.1"/>
    <property type="molecule type" value="Genomic_DNA"/>
</dbReference>
<keyword evidence="1" id="KW-0472">Membrane</keyword>
<accession>E8T6Z2</accession>
<dbReference type="HOGENOM" id="CLU_905935_0_0_0"/>
<keyword evidence="1" id="KW-0812">Transmembrane</keyword>
<gene>
    <name evidence="2" type="ordered locus">Theam_1757</name>
</gene>
<organism evidence="2 3">
    <name type="scientific">Thermovibrio ammonificans (strain DSM 15698 / JCM 12110 / HB-1)</name>
    <dbReference type="NCBI Taxonomy" id="648996"/>
    <lineage>
        <taxon>Bacteria</taxon>
        <taxon>Pseudomonadati</taxon>
        <taxon>Aquificota</taxon>
        <taxon>Aquificia</taxon>
        <taxon>Desulfurobacteriales</taxon>
        <taxon>Desulfurobacteriaceae</taxon>
        <taxon>Thermovibrio</taxon>
    </lineage>
</organism>
<evidence type="ECO:0000256" key="1">
    <source>
        <dbReference type="SAM" id="Phobius"/>
    </source>
</evidence>
<keyword evidence="2" id="KW-0614">Plasmid</keyword>
<dbReference type="Proteomes" id="UP000006362">
    <property type="component" value="Plasmid pTHEAM01"/>
</dbReference>
<evidence type="ECO:0000313" key="2">
    <source>
        <dbReference type="EMBL" id="ADU97713.1"/>
    </source>
</evidence>
<feature type="transmembrane region" description="Helical" evidence="1">
    <location>
        <begin position="197"/>
        <end position="220"/>
    </location>
</feature>
<feature type="transmembrane region" description="Helical" evidence="1">
    <location>
        <begin position="69"/>
        <end position="92"/>
    </location>
</feature>
<feature type="transmembrane region" description="Helical" evidence="1">
    <location>
        <begin position="153"/>
        <end position="174"/>
    </location>
</feature>
<reference evidence="2" key="1">
    <citation type="submission" date="2011-01" db="EMBL/GenBank/DDBJ databases">
        <title>Complete sequence of plasmid of Thermovibrio ammonificans HB-1.</title>
        <authorList>
            <consortium name="US DOE Joint Genome Institute"/>
            <person name="Lucas S."/>
            <person name="Copeland A."/>
            <person name="Lapidus A."/>
            <person name="Cheng J.-F."/>
            <person name="Goodwin L."/>
            <person name="Pitluck S."/>
            <person name="Davenport K."/>
            <person name="Detter J.C."/>
            <person name="Han C."/>
            <person name="Tapia R."/>
            <person name="Land M."/>
            <person name="Hauser L."/>
            <person name="Kyrpides N."/>
            <person name="Ivanova N."/>
            <person name="Ovchinnikova G."/>
            <person name="Vetriani C."/>
            <person name="Woyke T."/>
        </authorList>
    </citation>
    <scope>NUCLEOTIDE SEQUENCE [LARGE SCALE GENOMIC DNA]</scope>
    <source>
        <strain evidence="2">HB-1</strain>
        <plasmid evidence="2">pTHEAM01</plasmid>
    </source>
</reference>
<keyword evidence="3" id="KW-1185">Reference proteome</keyword>
<feature type="transmembrane region" description="Helical" evidence="1">
    <location>
        <begin position="259"/>
        <end position="290"/>
    </location>
</feature>
<dbReference type="KEGG" id="tam:Theam_1757"/>
<keyword evidence="1" id="KW-1133">Transmembrane helix</keyword>